<accession>A0A6J4H681</accession>
<reference evidence="1" key="1">
    <citation type="submission" date="2020-02" db="EMBL/GenBank/DDBJ databases">
        <authorList>
            <person name="Meier V. D."/>
        </authorList>
    </citation>
    <scope>NUCLEOTIDE SEQUENCE</scope>
    <source>
        <strain evidence="1">AVDCRST_MAG92</strain>
    </source>
</reference>
<name>A0A6J4H681_9CYAN</name>
<organism evidence="1">
    <name type="scientific">uncultured Coleofasciculus sp</name>
    <dbReference type="NCBI Taxonomy" id="1267456"/>
    <lineage>
        <taxon>Bacteria</taxon>
        <taxon>Bacillati</taxon>
        <taxon>Cyanobacteriota</taxon>
        <taxon>Cyanophyceae</taxon>
        <taxon>Coleofasciculales</taxon>
        <taxon>Coleofasciculaceae</taxon>
        <taxon>Coleofasciculus</taxon>
        <taxon>environmental samples</taxon>
    </lineage>
</organism>
<proteinExistence type="predicted"/>
<dbReference type="AlphaFoldDB" id="A0A6J4H681"/>
<dbReference type="EMBL" id="CADCTM010000032">
    <property type="protein sequence ID" value="CAA9213587.1"/>
    <property type="molecule type" value="Genomic_DNA"/>
</dbReference>
<protein>
    <submittedName>
        <fullName evidence="1">Uncharacterized protein</fullName>
    </submittedName>
</protein>
<sequence>MIWHNWLAPGSIHANFKEYSFHHPPDATLEIALSTAGCTQSLSVNPECFRCSNQLSSMGLRLLLSSAFSLEKELK</sequence>
<gene>
    <name evidence="1" type="ORF">AVDCRST_MAG92-212</name>
</gene>
<evidence type="ECO:0000313" key="1">
    <source>
        <dbReference type="EMBL" id="CAA9213587.1"/>
    </source>
</evidence>